<evidence type="ECO:0000256" key="1">
    <source>
        <dbReference type="ARBA" id="ARBA00022603"/>
    </source>
</evidence>
<dbReference type="EMBL" id="PFHJ01000033">
    <property type="protein sequence ID" value="PIW91259.1"/>
    <property type="molecule type" value="Genomic_DNA"/>
</dbReference>
<reference evidence="5" key="1">
    <citation type="submission" date="2017-09" db="EMBL/GenBank/DDBJ databases">
        <title>Depth-based differentiation of microbial function through sediment-hosted aquifers and enrichment of novel symbionts in the deep terrestrial subsurface.</title>
        <authorList>
            <person name="Probst A.J."/>
            <person name="Ladd B."/>
            <person name="Jarett J.K."/>
            <person name="Geller-Mcgrath D.E."/>
            <person name="Sieber C.M.K."/>
            <person name="Emerson J.B."/>
            <person name="Anantharaman K."/>
            <person name="Thomas B.C."/>
            <person name="Malmstrom R."/>
            <person name="Stieglmeier M."/>
            <person name="Klingl A."/>
            <person name="Woyke T."/>
            <person name="Ryan C.M."/>
            <person name="Banfield J.F."/>
        </authorList>
    </citation>
    <scope>NUCLEOTIDE SEQUENCE [LARGE SCALE GENOMIC DNA]</scope>
</reference>
<dbReference type="InterPro" id="IPR051422">
    <property type="entry name" value="AlkB_tRNA_MeTrf/Diox"/>
</dbReference>
<evidence type="ECO:0000313" key="4">
    <source>
        <dbReference type="EMBL" id="PIW91259.1"/>
    </source>
</evidence>
<dbReference type="GO" id="GO:0008175">
    <property type="term" value="F:tRNA methyltransferase activity"/>
    <property type="evidence" value="ECO:0007669"/>
    <property type="project" value="UniProtKB-ARBA"/>
</dbReference>
<protein>
    <recommendedName>
        <fullName evidence="3">Methyltransferase type 11 domain-containing protein</fullName>
    </recommendedName>
</protein>
<dbReference type="GO" id="GO:0006400">
    <property type="term" value="P:tRNA modification"/>
    <property type="evidence" value="ECO:0007669"/>
    <property type="project" value="UniProtKB-ARBA"/>
</dbReference>
<dbReference type="GO" id="GO:0008757">
    <property type="term" value="F:S-adenosylmethionine-dependent methyltransferase activity"/>
    <property type="evidence" value="ECO:0007669"/>
    <property type="project" value="InterPro"/>
</dbReference>
<dbReference type="CDD" id="cd02440">
    <property type="entry name" value="AdoMet_MTases"/>
    <property type="match status" value="1"/>
</dbReference>
<proteinExistence type="predicted"/>
<comment type="caution">
    <text evidence="4">The sequence shown here is derived from an EMBL/GenBank/DDBJ whole genome shotgun (WGS) entry which is preliminary data.</text>
</comment>
<dbReference type="GO" id="GO:0032259">
    <property type="term" value="P:methylation"/>
    <property type="evidence" value="ECO:0007669"/>
    <property type="project" value="UniProtKB-KW"/>
</dbReference>
<dbReference type="SUPFAM" id="SSF53335">
    <property type="entry name" value="S-adenosyl-L-methionine-dependent methyltransferases"/>
    <property type="match status" value="1"/>
</dbReference>
<dbReference type="PANTHER" id="PTHR13069:SF21">
    <property type="entry name" value="ALKYLATED DNA REPAIR PROTEIN ALKB HOMOLOG 8"/>
    <property type="match status" value="1"/>
</dbReference>
<name>A0A2H9N2N0_9BACT</name>
<gene>
    <name evidence="4" type="ORF">COZ90_01365</name>
</gene>
<dbReference type="Pfam" id="PF08241">
    <property type="entry name" value="Methyltransf_11"/>
    <property type="match status" value="1"/>
</dbReference>
<dbReference type="PANTHER" id="PTHR13069">
    <property type="entry name" value="ALKYLATED DNA REPAIR PROTEIN ALKB HOMOLOG 8"/>
    <property type="match status" value="1"/>
</dbReference>
<organism evidence="4 5">
    <name type="scientific">Candidatus Nealsonbacteria bacterium CG_4_8_14_3_um_filter_37_36</name>
    <dbReference type="NCBI Taxonomy" id="1974688"/>
    <lineage>
        <taxon>Bacteria</taxon>
        <taxon>Candidatus Nealsoniibacteriota</taxon>
    </lineage>
</organism>
<dbReference type="AlphaFoldDB" id="A0A2H9N2N0"/>
<dbReference type="InterPro" id="IPR013216">
    <property type="entry name" value="Methyltransf_11"/>
</dbReference>
<dbReference type="Gene3D" id="3.40.50.150">
    <property type="entry name" value="Vaccinia Virus protein VP39"/>
    <property type="match status" value="1"/>
</dbReference>
<keyword evidence="1" id="KW-0489">Methyltransferase</keyword>
<accession>A0A2H9N2N0</accession>
<sequence length="221" mass="26212">MEKSYAEYLLKKTEEDYNLIAEDFSRTRGQVWEELRFLEEYLISGEKVLDLGCGNGRLYELFKEKFVDYYGVDSSDKIIEIAKSRYPKTKFQVADALNLPFTENFFDKVISIAVFHHIPSKEFRLQFLNEIKRVLKPEGKIILLVWNLSIWKSFFSFLKNWKLDFGDSFIPWGKEVLRYVHRFSKNELKKLAEKGGFKVKEIKTLKRPRSKESNILLIAEK</sequence>
<dbReference type="InterPro" id="IPR029063">
    <property type="entry name" value="SAM-dependent_MTases_sf"/>
</dbReference>
<feature type="domain" description="Methyltransferase type 11" evidence="3">
    <location>
        <begin position="49"/>
        <end position="143"/>
    </location>
</feature>
<dbReference type="Proteomes" id="UP000236840">
    <property type="component" value="Unassembled WGS sequence"/>
</dbReference>
<evidence type="ECO:0000256" key="2">
    <source>
        <dbReference type="ARBA" id="ARBA00022679"/>
    </source>
</evidence>
<evidence type="ECO:0000259" key="3">
    <source>
        <dbReference type="Pfam" id="PF08241"/>
    </source>
</evidence>
<keyword evidence="2" id="KW-0808">Transferase</keyword>
<evidence type="ECO:0000313" key="5">
    <source>
        <dbReference type="Proteomes" id="UP000236840"/>
    </source>
</evidence>